<sequence>MKKIIAAALAASVLVPAAASAQSAQEVRNGQREVRHDRAEVQRHARNGDYRNANAARQELREDQRELREDWRDYRRSNQQAFRQGRYEAPRGYRYAPVRFGVNLRSGFYSSRYWIADPYRYRLPNAQAGTRWVRYGNDVLLVNVRSGRVLRVYSNFFY</sequence>
<evidence type="ECO:0000313" key="2">
    <source>
        <dbReference type="EMBL" id="MFC0590557.1"/>
    </source>
</evidence>
<dbReference type="RefSeq" id="WP_379482011.1">
    <property type="nucleotide sequence ID" value="NZ_JBHLTL010000011.1"/>
</dbReference>
<dbReference type="EMBL" id="JBHLTL010000011">
    <property type="protein sequence ID" value="MFC0590557.1"/>
    <property type="molecule type" value="Genomic_DNA"/>
</dbReference>
<keyword evidence="1" id="KW-0732">Signal</keyword>
<gene>
    <name evidence="2" type="ORF">ACFFF7_14190</name>
</gene>
<organism evidence="2 3">
    <name type="scientific">Novosphingobium aquiterrae</name>
    <dbReference type="NCBI Taxonomy" id="624388"/>
    <lineage>
        <taxon>Bacteria</taxon>
        <taxon>Pseudomonadati</taxon>
        <taxon>Pseudomonadota</taxon>
        <taxon>Alphaproteobacteria</taxon>
        <taxon>Sphingomonadales</taxon>
        <taxon>Sphingomonadaceae</taxon>
        <taxon>Novosphingobium</taxon>
    </lineage>
</organism>
<reference evidence="2 3" key="1">
    <citation type="submission" date="2024-09" db="EMBL/GenBank/DDBJ databases">
        <authorList>
            <person name="Sun Q."/>
            <person name="Mori K."/>
        </authorList>
    </citation>
    <scope>NUCLEOTIDE SEQUENCE [LARGE SCALE GENOMIC DNA]</scope>
    <source>
        <strain evidence="2 3">NCAIM B.02537</strain>
    </source>
</reference>
<evidence type="ECO:0000313" key="3">
    <source>
        <dbReference type="Proteomes" id="UP001589943"/>
    </source>
</evidence>
<dbReference type="Gene3D" id="3.10.450.160">
    <property type="entry name" value="inner membrane protein cigr"/>
    <property type="match status" value="1"/>
</dbReference>
<comment type="caution">
    <text evidence="2">The sequence shown here is derived from an EMBL/GenBank/DDBJ whole genome shotgun (WGS) entry which is preliminary data.</text>
</comment>
<keyword evidence="3" id="KW-1185">Reference proteome</keyword>
<dbReference type="Proteomes" id="UP001589943">
    <property type="component" value="Unassembled WGS sequence"/>
</dbReference>
<feature type="chain" id="PRO_5046830515" evidence="1">
    <location>
        <begin position="22"/>
        <end position="158"/>
    </location>
</feature>
<protein>
    <submittedName>
        <fullName evidence="2">RcnB family protein</fullName>
    </submittedName>
</protein>
<evidence type="ECO:0000256" key="1">
    <source>
        <dbReference type="SAM" id="SignalP"/>
    </source>
</evidence>
<dbReference type="InterPro" id="IPR024572">
    <property type="entry name" value="RcnB"/>
</dbReference>
<proteinExistence type="predicted"/>
<dbReference type="Pfam" id="PF11776">
    <property type="entry name" value="RcnB"/>
    <property type="match status" value="1"/>
</dbReference>
<name>A0ABV6PL40_9SPHN</name>
<feature type="signal peptide" evidence="1">
    <location>
        <begin position="1"/>
        <end position="21"/>
    </location>
</feature>
<accession>A0ABV6PL40</accession>